<accession>A0A7K1FPQ9</accession>
<comment type="caution">
    <text evidence="4">The sequence shown here is derived from an EMBL/GenBank/DDBJ whole genome shotgun (WGS) entry which is preliminary data.</text>
</comment>
<evidence type="ECO:0000313" key="5">
    <source>
        <dbReference type="Proteomes" id="UP000460221"/>
    </source>
</evidence>
<dbReference type="InterPro" id="IPR050194">
    <property type="entry name" value="Glycosyltransferase_grp1"/>
</dbReference>
<evidence type="ECO:0000313" key="4">
    <source>
        <dbReference type="EMBL" id="MTD16117.1"/>
    </source>
</evidence>
<keyword evidence="1" id="KW-0328">Glycosyltransferase</keyword>
<feature type="domain" description="Glycosyltransferase subfamily 4-like N-terminal" evidence="3">
    <location>
        <begin position="15"/>
        <end position="175"/>
    </location>
</feature>
<dbReference type="EMBL" id="WLYK01000008">
    <property type="protein sequence ID" value="MTD16117.1"/>
    <property type="molecule type" value="Genomic_DNA"/>
</dbReference>
<dbReference type="PANTHER" id="PTHR45947">
    <property type="entry name" value="SULFOQUINOVOSYL TRANSFERASE SQD2"/>
    <property type="match status" value="1"/>
</dbReference>
<dbReference type="Pfam" id="PF13692">
    <property type="entry name" value="Glyco_trans_1_4"/>
    <property type="match status" value="1"/>
</dbReference>
<dbReference type="Pfam" id="PF13579">
    <property type="entry name" value="Glyco_trans_4_4"/>
    <property type="match status" value="1"/>
</dbReference>
<dbReference type="Gene3D" id="3.40.50.2000">
    <property type="entry name" value="Glycogen Phosphorylase B"/>
    <property type="match status" value="2"/>
</dbReference>
<reference evidence="4 5" key="1">
    <citation type="submission" date="2019-11" db="EMBL/GenBank/DDBJ databases">
        <authorList>
            <person name="Jiang L.-Q."/>
        </authorList>
    </citation>
    <scope>NUCLEOTIDE SEQUENCE [LARGE SCALE GENOMIC DNA]</scope>
    <source>
        <strain evidence="4 5">YIM 132087</strain>
    </source>
</reference>
<keyword evidence="5" id="KW-1185">Reference proteome</keyword>
<organism evidence="4 5">
    <name type="scientific">Nakamurella alba</name>
    <dbReference type="NCBI Taxonomy" id="2665158"/>
    <lineage>
        <taxon>Bacteria</taxon>
        <taxon>Bacillati</taxon>
        <taxon>Actinomycetota</taxon>
        <taxon>Actinomycetes</taxon>
        <taxon>Nakamurellales</taxon>
        <taxon>Nakamurellaceae</taxon>
        <taxon>Nakamurella</taxon>
    </lineage>
</organism>
<dbReference type="GO" id="GO:0016757">
    <property type="term" value="F:glycosyltransferase activity"/>
    <property type="evidence" value="ECO:0007669"/>
    <property type="project" value="UniProtKB-KW"/>
</dbReference>
<dbReference type="PANTHER" id="PTHR45947:SF3">
    <property type="entry name" value="SULFOQUINOVOSYL TRANSFERASE SQD2"/>
    <property type="match status" value="1"/>
</dbReference>
<dbReference type="RefSeq" id="WP_154770085.1">
    <property type="nucleotide sequence ID" value="NZ_WLYK01000008.1"/>
</dbReference>
<evidence type="ECO:0000259" key="3">
    <source>
        <dbReference type="Pfam" id="PF13579"/>
    </source>
</evidence>
<keyword evidence="2 4" id="KW-0808">Transferase</keyword>
<dbReference type="GO" id="GO:1901137">
    <property type="term" value="P:carbohydrate derivative biosynthetic process"/>
    <property type="evidence" value="ECO:0007669"/>
    <property type="project" value="UniProtKB-ARBA"/>
</dbReference>
<dbReference type="InterPro" id="IPR028098">
    <property type="entry name" value="Glyco_trans_4-like_N"/>
</dbReference>
<dbReference type="AlphaFoldDB" id="A0A7K1FPQ9"/>
<protein>
    <submittedName>
        <fullName evidence="4">Glycosyltransferase</fullName>
    </submittedName>
</protein>
<gene>
    <name evidence="4" type="ORF">GIS00_19445</name>
</gene>
<name>A0A7K1FPQ9_9ACTN</name>
<evidence type="ECO:0000256" key="1">
    <source>
        <dbReference type="ARBA" id="ARBA00022676"/>
    </source>
</evidence>
<evidence type="ECO:0000256" key="2">
    <source>
        <dbReference type="ARBA" id="ARBA00022679"/>
    </source>
</evidence>
<dbReference type="SUPFAM" id="SSF53756">
    <property type="entry name" value="UDP-Glycosyltransferase/glycogen phosphorylase"/>
    <property type="match status" value="1"/>
</dbReference>
<sequence length="364" mass="38798">MHIVHLANFYGPTSGGLRTMVRALSAGYRAAGHRCTVIVPGSTDSWSGDTDGGLVTLASPLLPGFGGYRMITRPRRVAALLERLAPDRLEVSDRTSLRRFGRWARARGVPSVFFAHERLDGVLRTHGLPAAPARHVADLHNRGTAAAFDTVVATTRFAATEFHRIGTDDLRIVPLGVTTTPAVTTSPRRRGTELLLCSRLSTEKRPELALGVLRELRRRGHEVHLVVAGTGPLAARLQRESTDLPVLFHGHVADRQRLARIQASADIALAPGPVETFGLAALECLAAGTAVVADGRAGVPEVIGTDPAAGRAAPGTVHGFADAVEDLLAVPVELRRNAALARAAELPWSATVQRMLDLHLGAVR</sequence>
<dbReference type="Proteomes" id="UP000460221">
    <property type="component" value="Unassembled WGS sequence"/>
</dbReference>
<proteinExistence type="predicted"/>